<protein>
    <recommendedName>
        <fullName evidence="3">Sulfotransferase domain-containing protein</fullName>
    </recommendedName>
</protein>
<evidence type="ECO:0000313" key="2">
    <source>
        <dbReference type="Proteomes" id="UP000644507"/>
    </source>
</evidence>
<dbReference type="EMBL" id="BMXI01000014">
    <property type="protein sequence ID" value="GHC61346.1"/>
    <property type="molecule type" value="Genomic_DNA"/>
</dbReference>
<organism evidence="1 2">
    <name type="scientific">Roseibacillus persicicus</name>
    <dbReference type="NCBI Taxonomy" id="454148"/>
    <lineage>
        <taxon>Bacteria</taxon>
        <taxon>Pseudomonadati</taxon>
        <taxon>Verrucomicrobiota</taxon>
        <taxon>Verrucomicrobiia</taxon>
        <taxon>Verrucomicrobiales</taxon>
        <taxon>Verrucomicrobiaceae</taxon>
        <taxon>Roseibacillus</taxon>
    </lineage>
</organism>
<name>A0A918TT47_9BACT</name>
<dbReference type="Proteomes" id="UP000644507">
    <property type="component" value="Unassembled WGS sequence"/>
</dbReference>
<reference evidence="1" key="1">
    <citation type="journal article" date="2014" name="Int. J. Syst. Evol. Microbiol.">
        <title>Complete genome sequence of Corynebacterium casei LMG S-19264T (=DSM 44701T), isolated from a smear-ripened cheese.</title>
        <authorList>
            <consortium name="US DOE Joint Genome Institute (JGI-PGF)"/>
            <person name="Walter F."/>
            <person name="Albersmeier A."/>
            <person name="Kalinowski J."/>
            <person name="Ruckert C."/>
        </authorList>
    </citation>
    <scope>NUCLEOTIDE SEQUENCE</scope>
    <source>
        <strain evidence="1">KCTC 12988</strain>
    </source>
</reference>
<dbReference type="RefSeq" id="WP_189571799.1">
    <property type="nucleotide sequence ID" value="NZ_BMXI01000014.1"/>
</dbReference>
<gene>
    <name evidence="1" type="ORF">GCM10007100_30820</name>
</gene>
<dbReference type="AlphaFoldDB" id="A0A918TT47"/>
<evidence type="ECO:0008006" key="3">
    <source>
        <dbReference type="Google" id="ProtNLM"/>
    </source>
</evidence>
<reference evidence="1" key="2">
    <citation type="submission" date="2020-09" db="EMBL/GenBank/DDBJ databases">
        <authorList>
            <person name="Sun Q."/>
            <person name="Kim S."/>
        </authorList>
    </citation>
    <scope>NUCLEOTIDE SEQUENCE</scope>
    <source>
        <strain evidence="1">KCTC 12988</strain>
    </source>
</reference>
<accession>A0A918TT47</accession>
<proteinExistence type="predicted"/>
<keyword evidence="2" id="KW-1185">Reference proteome</keyword>
<comment type="caution">
    <text evidence="1">The sequence shown here is derived from an EMBL/GenBank/DDBJ whole genome shotgun (WGS) entry which is preliminary data.</text>
</comment>
<sequence length="170" mass="19939">MFEAWDKKKLQNTKVIAIYRDPYERFCSTVRHFIYSERASVTDLEMGKIIEEQFIDINCFVESFVNSKDTRNQFVAHPLFLPQKIWVSSLGGTKIDVALFSIDELDKLEQILNLESDSGIQDRRIKKTNVTLNGDERWDRALLTKRSESLIKKYYSQDFKMIEEINAEGN</sequence>
<evidence type="ECO:0000313" key="1">
    <source>
        <dbReference type="EMBL" id="GHC61346.1"/>
    </source>
</evidence>